<feature type="region of interest" description="Disordered" evidence="1">
    <location>
        <begin position="71"/>
        <end position="105"/>
    </location>
</feature>
<dbReference type="AlphaFoldDB" id="A0A2P2LXZ4"/>
<dbReference type="EMBL" id="GGEC01042363">
    <property type="protein sequence ID" value="MBX22847.1"/>
    <property type="molecule type" value="Transcribed_RNA"/>
</dbReference>
<proteinExistence type="predicted"/>
<dbReference type="EMBL" id="GGEC01042384">
    <property type="protein sequence ID" value="MBX22868.1"/>
    <property type="molecule type" value="Transcribed_RNA"/>
</dbReference>
<feature type="compositionally biased region" description="Basic and acidic residues" evidence="1">
    <location>
        <begin position="82"/>
        <end position="93"/>
    </location>
</feature>
<name>A0A2P2LXZ4_RHIMU</name>
<evidence type="ECO:0000256" key="1">
    <source>
        <dbReference type="SAM" id="MobiDB-lite"/>
    </source>
</evidence>
<evidence type="ECO:0000313" key="2">
    <source>
        <dbReference type="EMBL" id="MBX22847.1"/>
    </source>
</evidence>
<reference evidence="2" key="1">
    <citation type="submission" date="2018-02" db="EMBL/GenBank/DDBJ databases">
        <title>Rhizophora mucronata_Transcriptome.</title>
        <authorList>
            <person name="Meera S.P."/>
            <person name="Sreeshan A."/>
            <person name="Augustine A."/>
        </authorList>
    </citation>
    <scope>NUCLEOTIDE SEQUENCE</scope>
    <source>
        <tissue evidence="2">Leaf</tissue>
    </source>
</reference>
<dbReference type="EMBL" id="GGEC01042388">
    <property type="protein sequence ID" value="MBX22872.1"/>
    <property type="molecule type" value="Transcribed_RNA"/>
</dbReference>
<sequence length="179" mass="20036">MVEVWNKIDCEVKEQDANECQHHDASSLTVDRSEHQVIGPSAEVEYEKNHSFSGVEDGKVDFQETVGIEEDDYSDSVPMSEDDNKIVREHQLRSVDGQPGKARSDMGREQDLQAQVQHGPPVKISAITGVGLQELLQLIDERLEPHDQKLETQDITEMGIFGQKLRPPCAGDLGMEVEK</sequence>
<organism evidence="2">
    <name type="scientific">Rhizophora mucronata</name>
    <name type="common">Asiatic mangrove</name>
    <dbReference type="NCBI Taxonomy" id="61149"/>
    <lineage>
        <taxon>Eukaryota</taxon>
        <taxon>Viridiplantae</taxon>
        <taxon>Streptophyta</taxon>
        <taxon>Embryophyta</taxon>
        <taxon>Tracheophyta</taxon>
        <taxon>Spermatophyta</taxon>
        <taxon>Magnoliopsida</taxon>
        <taxon>eudicotyledons</taxon>
        <taxon>Gunneridae</taxon>
        <taxon>Pentapetalae</taxon>
        <taxon>rosids</taxon>
        <taxon>fabids</taxon>
        <taxon>Malpighiales</taxon>
        <taxon>Rhizophoraceae</taxon>
        <taxon>Rhizophora</taxon>
    </lineage>
</organism>
<protein>
    <submittedName>
        <fullName evidence="2">Uncharacterized protein</fullName>
    </submittedName>
</protein>
<accession>A0A2P2LXZ4</accession>